<reference evidence="4" key="3">
    <citation type="submission" date="2025-09" db="UniProtKB">
        <authorList>
            <consortium name="Ensembl"/>
        </authorList>
    </citation>
    <scope>IDENTIFICATION</scope>
</reference>
<evidence type="ECO:0000259" key="3">
    <source>
        <dbReference type="Pfam" id="PF21773"/>
    </source>
</evidence>
<name>A0A667XNU9_9TELE</name>
<protein>
    <submittedName>
        <fullName evidence="4">Outer dynein arm docking complex subunit 1</fullName>
    </submittedName>
</protein>
<keyword evidence="1 2" id="KW-0175">Coiled coil</keyword>
<dbReference type="PANTHER" id="PTHR21694">
    <property type="entry name" value="COILED-COIL DOMAIN-CONTAINING PROTEIN 63"/>
    <property type="match status" value="1"/>
</dbReference>
<evidence type="ECO:0000256" key="2">
    <source>
        <dbReference type="SAM" id="Coils"/>
    </source>
</evidence>
<dbReference type="Ensembl" id="ENSMMDT00005011055.1">
    <property type="protein sequence ID" value="ENSMMDP00005010726.1"/>
    <property type="gene ID" value="ENSMMDG00005005786.1"/>
</dbReference>
<evidence type="ECO:0000313" key="4">
    <source>
        <dbReference type="Ensembl" id="ENSMMDP00005010726.1"/>
    </source>
</evidence>
<dbReference type="InParanoid" id="A0A667XNU9"/>
<keyword evidence="5" id="KW-1185">Reference proteome</keyword>
<dbReference type="Proteomes" id="UP000472263">
    <property type="component" value="Chromosome 11"/>
</dbReference>
<dbReference type="Pfam" id="PF21773">
    <property type="entry name" value="ODAD1_CC"/>
    <property type="match status" value="1"/>
</dbReference>
<dbReference type="PANTHER" id="PTHR21694:SF35">
    <property type="entry name" value="OUTER DYNEIN ARM-DOCKING COMPLEX SUBUNIT 1"/>
    <property type="match status" value="1"/>
</dbReference>
<dbReference type="GeneTree" id="ENSGT00940000153116"/>
<evidence type="ECO:0000256" key="1">
    <source>
        <dbReference type="ARBA" id="ARBA00023054"/>
    </source>
</evidence>
<dbReference type="InterPro" id="IPR049258">
    <property type="entry name" value="ODAD1_CC"/>
</dbReference>
<gene>
    <name evidence="4" type="primary">odad1</name>
</gene>
<proteinExistence type="predicted"/>
<reference evidence="4" key="1">
    <citation type="submission" date="2019-06" db="EMBL/GenBank/DDBJ databases">
        <authorList>
            <consortium name="Wellcome Sanger Institute Data Sharing"/>
        </authorList>
    </citation>
    <scope>NUCLEOTIDE SEQUENCE [LARGE SCALE GENOMIC DNA]</scope>
</reference>
<organism evidence="4 5">
    <name type="scientific">Myripristis murdjan</name>
    <name type="common">pinecone soldierfish</name>
    <dbReference type="NCBI Taxonomy" id="586833"/>
    <lineage>
        <taxon>Eukaryota</taxon>
        <taxon>Metazoa</taxon>
        <taxon>Chordata</taxon>
        <taxon>Craniata</taxon>
        <taxon>Vertebrata</taxon>
        <taxon>Euteleostomi</taxon>
        <taxon>Actinopterygii</taxon>
        <taxon>Neopterygii</taxon>
        <taxon>Teleostei</taxon>
        <taxon>Neoteleostei</taxon>
        <taxon>Acanthomorphata</taxon>
        <taxon>Holocentriformes</taxon>
        <taxon>Holocentridae</taxon>
        <taxon>Myripristis</taxon>
    </lineage>
</organism>
<dbReference type="InterPro" id="IPR051876">
    <property type="entry name" value="ODA-DC/CCD"/>
</dbReference>
<feature type="domain" description="ODAD1 central coiled coil region" evidence="3">
    <location>
        <begin position="161"/>
        <end position="368"/>
    </location>
</feature>
<evidence type="ECO:0000313" key="5">
    <source>
        <dbReference type="Proteomes" id="UP000472263"/>
    </source>
</evidence>
<reference evidence="4" key="2">
    <citation type="submission" date="2025-08" db="UniProtKB">
        <authorList>
            <consortium name="Ensembl"/>
        </authorList>
    </citation>
    <scope>IDENTIFICATION</scope>
</reference>
<accession>A0A667XNU9</accession>
<sequence length="544" mass="62535">MCINSNNIAVYFQHIKDYYWRKISKSLTYSHTSTMDIDGTAESELAKLQRQFKIMGRDLQAYNTRAQEQIRKQRQEVERLQREQEELQRSLQMYENVSPRQKGSEDAQRLCADLGQVEEELEREKQCQNELKKEISDMEKKLTELRKGTVDTHKSEAQRTQKAIRTLENKLHRATICFNEEMTANKHLREELENLQVERSSFQKLYHRLVKELQDIRKDIGKTVTLSIAAHDARVEAQSKITMMKEKAVKDLGQHNAEMKEAEKVIAHERLLKEFMTTKCSERTGQDEDQEMGRRQWLKEHKLTGSGEESVETLQEVFERIQAVTGEDNLDMLVTRFIQAEDQNFALFNFVNEQNTEAEALMEQINQVIYCPALTCMLTLAHPKLFINTYHTQESTSSSLAPCFLTGLNSILSKLECDRSVLEDKLGSSAGISESNIMSYVGLVEEKTNKLLTLQAFINSKVTSQNGTDRLTTLTTALISALKSNLCPFCLLTGCRQRLQSRRPEESLPDEEGRPLSQDELCERIMKSVSAVKNAMTILCCYLS</sequence>
<feature type="coiled-coil region" evidence="2">
    <location>
        <begin position="63"/>
        <end position="212"/>
    </location>
</feature>
<dbReference type="AlphaFoldDB" id="A0A667XNU9"/>